<reference evidence="3" key="1">
    <citation type="submission" date="2021-01" db="EMBL/GenBank/DDBJ databases">
        <title>Modified the classification status of verrucomicrobia.</title>
        <authorList>
            <person name="Feng X."/>
        </authorList>
    </citation>
    <scope>NUCLEOTIDE SEQUENCE</scope>
    <source>
        <strain evidence="3">KCTC 22041</strain>
    </source>
</reference>
<dbReference type="Pfam" id="PF01609">
    <property type="entry name" value="DDE_Tnp_1"/>
    <property type="match status" value="1"/>
</dbReference>
<protein>
    <submittedName>
        <fullName evidence="3">Transposase</fullName>
    </submittedName>
</protein>
<dbReference type="EMBL" id="JAENIJ010000248">
    <property type="protein sequence ID" value="MBK1884946.1"/>
    <property type="molecule type" value="Genomic_DNA"/>
</dbReference>
<dbReference type="Proteomes" id="UP000603141">
    <property type="component" value="Unassembled WGS sequence"/>
</dbReference>
<evidence type="ECO:0000313" key="4">
    <source>
        <dbReference type="Proteomes" id="UP000603141"/>
    </source>
</evidence>
<organism evidence="3 4">
    <name type="scientific">Luteolibacter pohnpeiensis</name>
    <dbReference type="NCBI Taxonomy" id="454153"/>
    <lineage>
        <taxon>Bacteria</taxon>
        <taxon>Pseudomonadati</taxon>
        <taxon>Verrucomicrobiota</taxon>
        <taxon>Verrucomicrobiia</taxon>
        <taxon>Verrucomicrobiales</taxon>
        <taxon>Verrucomicrobiaceae</taxon>
        <taxon>Luteolibacter</taxon>
    </lineage>
</organism>
<feature type="domain" description="Transposase IS4-like" evidence="2">
    <location>
        <begin position="8"/>
        <end position="77"/>
    </location>
</feature>
<evidence type="ECO:0000259" key="2">
    <source>
        <dbReference type="Pfam" id="PF01609"/>
    </source>
</evidence>
<dbReference type="AlphaFoldDB" id="A0A934VT29"/>
<evidence type="ECO:0000256" key="1">
    <source>
        <dbReference type="SAM" id="MobiDB-lite"/>
    </source>
</evidence>
<evidence type="ECO:0000313" key="3">
    <source>
        <dbReference type="EMBL" id="MBK1884946.1"/>
    </source>
</evidence>
<dbReference type="GO" id="GO:0004803">
    <property type="term" value="F:transposase activity"/>
    <property type="evidence" value="ECO:0007669"/>
    <property type="project" value="InterPro"/>
</dbReference>
<dbReference type="GO" id="GO:0006313">
    <property type="term" value="P:DNA transposition"/>
    <property type="evidence" value="ECO:0007669"/>
    <property type="project" value="InterPro"/>
</dbReference>
<dbReference type="InterPro" id="IPR002559">
    <property type="entry name" value="Transposase_11"/>
</dbReference>
<dbReference type="RefSeq" id="WP_200274581.1">
    <property type="nucleotide sequence ID" value="NZ_JAENIJ010000248.1"/>
</dbReference>
<feature type="non-terminal residue" evidence="3">
    <location>
        <position position="1"/>
    </location>
</feature>
<gene>
    <name evidence="3" type="ORF">JIN85_21235</name>
</gene>
<feature type="region of interest" description="Disordered" evidence="1">
    <location>
        <begin position="31"/>
        <end position="58"/>
    </location>
</feature>
<sequence>ELVKGGDGTVYADSAYRSRGSMAMLRRKKVKARICQKGSRGKPLTKVQKRENRKKSGIRARAEHVFGAQVYQMGADRIATIAS</sequence>
<proteinExistence type="predicted"/>
<comment type="caution">
    <text evidence="3">The sequence shown here is derived from an EMBL/GenBank/DDBJ whole genome shotgun (WGS) entry which is preliminary data.</text>
</comment>
<dbReference type="GO" id="GO:0003677">
    <property type="term" value="F:DNA binding"/>
    <property type="evidence" value="ECO:0007669"/>
    <property type="project" value="InterPro"/>
</dbReference>
<keyword evidence="4" id="KW-1185">Reference proteome</keyword>
<name>A0A934VT29_9BACT</name>
<accession>A0A934VT29</accession>